<dbReference type="GO" id="GO:0008081">
    <property type="term" value="F:phosphoric diester hydrolase activity"/>
    <property type="evidence" value="ECO:0007669"/>
    <property type="project" value="TreeGrafter"/>
</dbReference>
<evidence type="ECO:0000256" key="7">
    <source>
        <dbReference type="ARBA" id="ARBA00022842"/>
    </source>
</evidence>
<dbReference type="GeneTree" id="ENSGT00980000199373"/>
<dbReference type="GO" id="GO:0008311">
    <property type="term" value="F:double-stranded DNA 3'-5' DNA exonuclease activity"/>
    <property type="evidence" value="ECO:0007669"/>
    <property type="project" value="UniProtKB-EC"/>
</dbReference>
<feature type="binding site" evidence="9">
    <location>
        <position position="36"/>
    </location>
    <ligand>
        <name>Mg(2+)</name>
        <dbReference type="ChEBI" id="CHEBI:18420"/>
        <label>1</label>
    </ligand>
</feature>
<dbReference type="Bgee" id="ENSAMXG00000025279">
    <property type="expression patterns" value="Expressed in pharyngeal gill and 2 other cell types or tissues"/>
</dbReference>
<keyword evidence="9" id="KW-0464">Manganese</keyword>
<evidence type="ECO:0000259" key="11">
    <source>
        <dbReference type="Pfam" id="PF03372"/>
    </source>
</evidence>
<feature type="site" description="Important for catalytic activity" evidence="10">
    <location>
        <position position="207"/>
    </location>
</feature>
<dbReference type="STRING" id="7994.ENSAMXP00000025985"/>
<dbReference type="InParanoid" id="W5LSN0"/>
<dbReference type="PANTHER" id="PTHR22748:SF6">
    <property type="entry name" value="DNA-(APURINIC OR APYRIMIDINIC SITE) ENDONUCLEASE"/>
    <property type="match status" value="1"/>
</dbReference>
<dbReference type="GO" id="GO:0003906">
    <property type="term" value="F:DNA-(apurinic or apyrimidinic site) endonuclease activity"/>
    <property type="evidence" value="ECO:0007669"/>
    <property type="project" value="TreeGrafter"/>
</dbReference>
<dbReference type="HOGENOM" id="CLU_000680_38_2_1"/>
<feature type="binding site" evidence="9">
    <location>
        <position position="145"/>
    </location>
    <ligand>
        <name>Mg(2+)</name>
        <dbReference type="ChEBI" id="CHEBI:18420"/>
        <label>1</label>
    </ligand>
</feature>
<keyword evidence="4 9" id="KW-0479">Metal-binding</keyword>
<organism evidence="12 13">
    <name type="scientific">Astyanax mexicanus</name>
    <name type="common">Blind cave fish</name>
    <name type="synonym">Astyanax fasciatus mexicanus</name>
    <dbReference type="NCBI Taxonomy" id="7994"/>
    <lineage>
        <taxon>Eukaryota</taxon>
        <taxon>Metazoa</taxon>
        <taxon>Chordata</taxon>
        <taxon>Craniata</taxon>
        <taxon>Vertebrata</taxon>
        <taxon>Euteleostomi</taxon>
        <taxon>Actinopterygii</taxon>
        <taxon>Neopterygii</taxon>
        <taxon>Teleostei</taxon>
        <taxon>Ostariophysi</taxon>
        <taxon>Characiformes</taxon>
        <taxon>Characoidei</taxon>
        <taxon>Acestrorhamphidae</taxon>
        <taxon>Acestrorhamphinae</taxon>
        <taxon>Astyanax</taxon>
    </lineage>
</organism>
<dbReference type="InterPro" id="IPR036691">
    <property type="entry name" value="Endo/exonu/phosph_ase_sf"/>
</dbReference>
<evidence type="ECO:0000256" key="9">
    <source>
        <dbReference type="PIRSR" id="PIRSR604808-2"/>
    </source>
</evidence>
<reference evidence="13" key="1">
    <citation type="submission" date="2013-03" db="EMBL/GenBank/DDBJ databases">
        <authorList>
            <person name="Jeffery W."/>
            <person name="Warren W."/>
            <person name="Wilson R.K."/>
        </authorList>
    </citation>
    <scope>NUCLEOTIDE SEQUENCE</scope>
    <source>
        <strain evidence="13">female</strain>
    </source>
</reference>
<dbReference type="EC" id="3.1.11.2" evidence="3"/>
<dbReference type="SUPFAM" id="SSF56219">
    <property type="entry name" value="DNase I-like"/>
    <property type="match status" value="1"/>
</dbReference>
<evidence type="ECO:0000256" key="1">
    <source>
        <dbReference type="ARBA" id="ARBA00000493"/>
    </source>
</evidence>
<comment type="cofactor">
    <cofactor evidence="9">
        <name>Mg(2+)</name>
        <dbReference type="ChEBI" id="CHEBI:18420"/>
    </cofactor>
    <cofactor evidence="9">
        <name>Mn(2+)</name>
        <dbReference type="ChEBI" id="CHEBI:29035"/>
    </cofactor>
    <text evidence="9">Probably binds two magnesium or manganese ions per subunit.</text>
</comment>
<dbReference type="Gene3D" id="3.60.10.10">
    <property type="entry name" value="Endonuclease/exonuclease/phosphatase"/>
    <property type="match status" value="1"/>
</dbReference>
<feature type="binding site" evidence="9">
    <location>
        <position position="9"/>
    </location>
    <ligand>
        <name>Mg(2+)</name>
        <dbReference type="ChEBI" id="CHEBI:18420"/>
        <label>1</label>
    </ligand>
</feature>
<keyword evidence="8" id="KW-0234">DNA repair</keyword>
<proteinExistence type="inferred from homology"/>
<evidence type="ECO:0000313" key="13">
    <source>
        <dbReference type="Proteomes" id="UP000018467"/>
    </source>
</evidence>
<feature type="binding site" evidence="9">
    <location>
        <position position="147"/>
    </location>
    <ligand>
        <name>Mg(2+)</name>
        <dbReference type="ChEBI" id="CHEBI:18420"/>
        <label>1</label>
    </ligand>
</feature>
<keyword evidence="6" id="KW-0378">Hydrolase</keyword>
<dbReference type="Ensembl" id="ENSAMXT00000026005.2">
    <property type="protein sequence ID" value="ENSAMXP00000025985.2"/>
    <property type="gene ID" value="ENSAMXG00000025279.2"/>
</dbReference>
<feature type="site" description="Transition state stabilizer" evidence="10">
    <location>
        <position position="147"/>
    </location>
</feature>
<keyword evidence="5" id="KW-0227">DNA damage</keyword>
<dbReference type="Proteomes" id="UP000018467">
    <property type="component" value="Unassembled WGS sequence"/>
</dbReference>
<evidence type="ECO:0000256" key="2">
    <source>
        <dbReference type="ARBA" id="ARBA00007092"/>
    </source>
</evidence>
<dbReference type="GO" id="GO:0046872">
    <property type="term" value="F:metal ion binding"/>
    <property type="evidence" value="ECO:0007669"/>
    <property type="project" value="UniProtKB-KW"/>
</dbReference>
<dbReference type="AlphaFoldDB" id="W5LSN0"/>
<evidence type="ECO:0000256" key="4">
    <source>
        <dbReference type="ARBA" id="ARBA00022723"/>
    </source>
</evidence>
<dbReference type="Pfam" id="PF03372">
    <property type="entry name" value="Exo_endo_phos"/>
    <property type="match status" value="1"/>
</dbReference>
<feature type="binding site" evidence="9">
    <location>
        <position position="232"/>
    </location>
    <ligand>
        <name>Mg(2+)</name>
        <dbReference type="ChEBI" id="CHEBI:18420"/>
        <label>1</label>
    </ligand>
</feature>
<comment type="similarity">
    <text evidence="2">Belongs to the DNA repair enzymes AP/ExoA family.</text>
</comment>
<name>W5LSN0_ASTMX</name>
<dbReference type="GO" id="GO:0006284">
    <property type="term" value="P:base-excision repair"/>
    <property type="evidence" value="ECO:0007669"/>
    <property type="project" value="TreeGrafter"/>
</dbReference>
<dbReference type="InterPro" id="IPR004808">
    <property type="entry name" value="AP_endonuc_1"/>
</dbReference>
<reference evidence="13" key="2">
    <citation type="journal article" date="2014" name="Nat. Commun.">
        <title>The cavefish genome reveals candidate genes for eye loss.</title>
        <authorList>
            <person name="McGaugh S.E."/>
            <person name="Gross J.B."/>
            <person name="Aken B."/>
            <person name="Blin M."/>
            <person name="Borowsky R."/>
            <person name="Chalopin D."/>
            <person name="Hinaux H."/>
            <person name="Jeffery W.R."/>
            <person name="Keene A."/>
            <person name="Ma L."/>
            <person name="Minx P."/>
            <person name="Murphy D."/>
            <person name="O'Quin K.E."/>
            <person name="Retaux S."/>
            <person name="Rohner N."/>
            <person name="Searle S.M."/>
            <person name="Stahl B.A."/>
            <person name="Tabin C."/>
            <person name="Volff J.N."/>
            <person name="Yoshizawa M."/>
            <person name="Warren W.C."/>
        </authorList>
    </citation>
    <scope>NUCLEOTIDE SEQUENCE [LARGE SCALE GENOMIC DNA]</scope>
    <source>
        <strain evidence="13">female</strain>
    </source>
</reference>
<accession>W5LSN0</accession>
<protein>
    <recommendedName>
        <fullName evidence="3">exodeoxyribonuclease III</fullName>
        <ecNumber evidence="3">3.1.11.2</ecNumber>
    </recommendedName>
</protein>
<sequence length="248" mass="28584">MTLTVLSWNVNGFTRKKSDVLHHLNLLQADVVFLQETHIGPSTNYAAGSIKIQSLEPQYDWEVYTIYKKTSRGVAILFRKGLGCEGLKVIGDGNGRFMIISCRFQEQDFVFVNVYNPMNEKIDFAKFTDSLVSVSQSALFIVGGDFNTVMDAKVDKTSNHRNRGHRDRFKGLTSFLEFFNLVDVWRWLYPEEKNFTYFDAKGKSRLDYFFLPVRILKNVTACEILERIQYSDKEGLKSNSTVQSSYLM</sequence>
<reference evidence="12" key="3">
    <citation type="submission" date="2025-08" db="UniProtKB">
        <authorList>
            <consortium name="Ensembl"/>
        </authorList>
    </citation>
    <scope>IDENTIFICATION</scope>
</reference>
<evidence type="ECO:0000256" key="5">
    <source>
        <dbReference type="ARBA" id="ARBA00022763"/>
    </source>
</evidence>
<evidence type="ECO:0000256" key="10">
    <source>
        <dbReference type="PIRSR" id="PIRSR604808-3"/>
    </source>
</evidence>
<dbReference type="CDD" id="cd09076">
    <property type="entry name" value="L1-EN"/>
    <property type="match status" value="1"/>
</dbReference>
<comment type="catalytic activity">
    <reaction evidence="1">
        <text>Exonucleolytic cleavage in the 3'- to 5'-direction to yield nucleoside 5'-phosphates.</text>
        <dbReference type="EC" id="3.1.11.2"/>
    </reaction>
</comment>
<evidence type="ECO:0000256" key="3">
    <source>
        <dbReference type="ARBA" id="ARBA00012115"/>
    </source>
</evidence>
<evidence type="ECO:0000256" key="6">
    <source>
        <dbReference type="ARBA" id="ARBA00022801"/>
    </source>
</evidence>
<keyword evidence="13" id="KW-1185">Reference proteome</keyword>
<reference evidence="12" key="4">
    <citation type="submission" date="2025-09" db="UniProtKB">
        <authorList>
            <consortium name="Ensembl"/>
        </authorList>
    </citation>
    <scope>IDENTIFICATION</scope>
</reference>
<dbReference type="InterPro" id="IPR005135">
    <property type="entry name" value="Endo/exonuclease/phosphatase"/>
</dbReference>
<evidence type="ECO:0000313" key="12">
    <source>
        <dbReference type="Ensembl" id="ENSAMXP00000025985.2"/>
    </source>
</evidence>
<keyword evidence="7 9" id="KW-0460">Magnesium</keyword>
<feature type="domain" description="Endonuclease/exonuclease/phosphatase" evidence="11">
    <location>
        <begin position="6"/>
        <end position="211"/>
    </location>
</feature>
<dbReference type="eggNOG" id="KOG1294">
    <property type="taxonomic scope" value="Eukaryota"/>
</dbReference>
<evidence type="ECO:0000256" key="8">
    <source>
        <dbReference type="ARBA" id="ARBA00023204"/>
    </source>
</evidence>
<dbReference type="GO" id="GO:0005634">
    <property type="term" value="C:nucleus"/>
    <property type="evidence" value="ECO:0007669"/>
    <property type="project" value="TreeGrafter"/>
</dbReference>
<dbReference type="PANTHER" id="PTHR22748">
    <property type="entry name" value="AP ENDONUCLEASE"/>
    <property type="match status" value="1"/>
</dbReference>